<keyword evidence="5" id="KW-0677">Repeat</keyword>
<feature type="region of interest" description="Disordered" evidence="11">
    <location>
        <begin position="654"/>
        <end position="697"/>
    </location>
</feature>
<dbReference type="PROSITE" id="PS00330">
    <property type="entry name" value="HEMOLYSIN_CALCIUM"/>
    <property type="match status" value="5"/>
</dbReference>
<evidence type="ECO:0000256" key="2">
    <source>
        <dbReference type="ARBA" id="ARBA00007449"/>
    </source>
</evidence>
<dbReference type="GO" id="GO:0007229">
    <property type="term" value="P:integrin-mediated signaling pathway"/>
    <property type="evidence" value="ECO:0007669"/>
    <property type="project" value="UniProtKB-KW"/>
</dbReference>
<protein>
    <recommendedName>
        <fullName evidence="16">VWFA domain-containing protein</fullName>
    </recommendedName>
</protein>
<evidence type="ECO:0000256" key="3">
    <source>
        <dbReference type="ARBA" id="ARBA00022692"/>
    </source>
</evidence>
<dbReference type="InterPro" id="IPR018511">
    <property type="entry name" value="Hemolysin-typ_Ca-bd_CS"/>
</dbReference>
<dbReference type="Pfam" id="PF00353">
    <property type="entry name" value="HemolysinCabind"/>
    <property type="match status" value="5"/>
</dbReference>
<keyword evidence="4" id="KW-0732">Signal</keyword>
<evidence type="ECO:0000256" key="9">
    <source>
        <dbReference type="ARBA" id="ARBA00023157"/>
    </source>
</evidence>
<dbReference type="Pfam" id="PF00362">
    <property type="entry name" value="Integrin_beta"/>
    <property type="match status" value="1"/>
</dbReference>
<dbReference type="InterPro" id="IPR015812">
    <property type="entry name" value="Integrin_bsu"/>
</dbReference>
<dbReference type="PANTHER" id="PTHR10082">
    <property type="entry name" value="INTEGRIN BETA SUBUNIT"/>
    <property type="match status" value="1"/>
</dbReference>
<accession>A0A2S7XML5</accession>
<dbReference type="AlphaFoldDB" id="A0A2S7XML5"/>
<feature type="domain" description="Calx-beta" evidence="13">
    <location>
        <begin position="492"/>
        <end position="593"/>
    </location>
</feature>
<evidence type="ECO:0000256" key="10">
    <source>
        <dbReference type="ARBA" id="ARBA00023180"/>
    </source>
</evidence>
<dbReference type="GO" id="GO:0005925">
    <property type="term" value="C:focal adhesion"/>
    <property type="evidence" value="ECO:0007669"/>
    <property type="project" value="TreeGrafter"/>
</dbReference>
<feature type="domain" description="Calx-beta" evidence="13">
    <location>
        <begin position="375"/>
        <end position="480"/>
    </location>
</feature>
<evidence type="ECO:0000259" key="12">
    <source>
        <dbReference type="SMART" id="SM00187"/>
    </source>
</evidence>
<dbReference type="PRINTS" id="PR01186">
    <property type="entry name" value="INTEGRINB"/>
</dbReference>
<dbReference type="InterPro" id="IPR036465">
    <property type="entry name" value="vWFA_dom_sf"/>
</dbReference>
<gene>
    <name evidence="14" type="ORF">CXB77_17330</name>
</gene>
<evidence type="ECO:0000256" key="1">
    <source>
        <dbReference type="ARBA" id="ARBA00004479"/>
    </source>
</evidence>
<dbReference type="SUPFAM" id="SSF53300">
    <property type="entry name" value="vWA-like"/>
    <property type="match status" value="1"/>
</dbReference>
<feature type="compositionally biased region" description="Low complexity" evidence="11">
    <location>
        <begin position="178"/>
        <end position="197"/>
    </location>
</feature>
<evidence type="ECO:0000256" key="8">
    <source>
        <dbReference type="ARBA" id="ARBA00023136"/>
    </source>
</evidence>
<keyword evidence="9" id="KW-1015">Disulfide bond</keyword>
<evidence type="ECO:0000313" key="15">
    <source>
        <dbReference type="Proteomes" id="UP000239936"/>
    </source>
</evidence>
<dbReference type="GO" id="GO:0008305">
    <property type="term" value="C:integrin complex"/>
    <property type="evidence" value="ECO:0007669"/>
    <property type="project" value="TreeGrafter"/>
</dbReference>
<dbReference type="GO" id="GO:0007160">
    <property type="term" value="P:cell-matrix adhesion"/>
    <property type="evidence" value="ECO:0007669"/>
    <property type="project" value="TreeGrafter"/>
</dbReference>
<comment type="subcellular location">
    <subcellularLocation>
        <location evidence="1">Membrane</location>
        <topology evidence="1">Single-pass type I membrane protein</topology>
    </subcellularLocation>
</comment>
<evidence type="ECO:0000313" key="14">
    <source>
        <dbReference type="EMBL" id="PQJ94896.1"/>
    </source>
</evidence>
<dbReference type="GO" id="GO:0016477">
    <property type="term" value="P:cell migration"/>
    <property type="evidence" value="ECO:0007669"/>
    <property type="project" value="TreeGrafter"/>
</dbReference>
<reference evidence="14 15" key="1">
    <citation type="submission" date="2018-01" db="EMBL/GenBank/DDBJ databases">
        <title>The complete genome sequence of Chromatium okenii LaCa, a purple sulfur bacterium with a turbulent life.</title>
        <authorList>
            <person name="Luedin S.M."/>
            <person name="Liechti N."/>
            <person name="Storelli N."/>
            <person name="Danza F."/>
            <person name="Wittwer M."/>
            <person name="Pothier J.F."/>
            <person name="Tonolla M.A."/>
        </authorList>
    </citation>
    <scope>NUCLEOTIDE SEQUENCE [LARGE SCALE GENOMIC DNA]</scope>
    <source>
        <strain evidence="14 15">LaCa</strain>
    </source>
</reference>
<dbReference type="Gene3D" id="2.150.10.10">
    <property type="entry name" value="Serralysin-like metalloprotease, C-terminal"/>
    <property type="match status" value="2"/>
</dbReference>
<evidence type="ECO:0000256" key="4">
    <source>
        <dbReference type="ARBA" id="ARBA00022729"/>
    </source>
</evidence>
<dbReference type="PRINTS" id="PR00313">
    <property type="entry name" value="CABNDNGRPT"/>
</dbReference>
<dbReference type="InterPro" id="IPR011049">
    <property type="entry name" value="Serralysin-like_metalloprot_C"/>
</dbReference>
<keyword evidence="15" id="KW-1185">Reference proteome</keyword>
<dbReference type="InterPro" id="IPR038081">
    <property type="entry name" value="CalX-like_sf"/>
</dbReference>
<dbReference type="GO" id="GO:0009986">
    <property type="term" value="C:cell surface"/>
    <property type="evidence" value="ECO:0007669"/>
    <property type="project" value="TreeGrafter"/>
</dbReference>
<comment type="caution">
    <text evidence="14">The sequence shown here is derived from an EMBL/GenBank/DDBJ whole genome shotgun (WGS) entry which is preliminary data.</text>
</comment>
<keyword evidence="7" id="KW-0401">Integrin</keyword>
<dbReference type="GO" id="GO:0033627">
    <property type="term" value="P:cell adhesion mediated by integrin"/>
    <property type="evidence" value="ECO:0007669"/>
    <property type="project" value="TreeGrafter"/>
</dbReference>
<keyword evidence="10" id="KW-0325">Glycoprotein</keyword>
<keyword evidence="8" id="KW-0472">Membrane</keyword>
<organism evidence="14 15">
    <name type="scientific">Chromatium okenii</name>
    <dbReference type="NCBI Taxonomy" id="61644"/>
    <lineage>
        <taxon>Bacteria</taxon>
        <taxon>Pseudomonadati</taxon>
        <taxon>Pseudomonadota</taxon>
        <taxon>Gammaproteobacteria</taxon>
        <taxon>Chromatiales</taxon>
        <taxon>Chromatiaceae</taxon>
        <taxon>Chromatium</taxon>
    </lineage>
</organism>
<proteinExistence type="inferred from homology"/>
<dbReference type="GO" id="GO:0005509">
    <property type="term" value="F:calcium ion binding"/>
    <property type="evidence" value="ECO:0007669"/>
    <property type="project" value="InterPro"/>
</dbReference>
<feature type="domain" description="Calx-beta" evidence="13">
    <location>
        <begin position="259"/>
        <end position="363"/>
    </location>
</feature>
<keyword evidence="6" id="KW-0106">Calcium</keyword>
<dbReference type="InterPro" id="IPR003644">
    <property type="entry name" value="Calx_beta"/>
</dbReference>
<feature type="region of interest" description="Disordered" evidence="11">
    <location>
        <begin position="178"/>
        <end position="208"/>
    </location>
</feature>
<feature type="compositionally biased region" description="Polar residues" evidence="11">
    <location>
        <begin position="654"/>
        <end position="663"/>
    </location>
</feature>
<dbReference type="SMART" id="SM00237">
    <property type="entry name" value="Calx_beta"/>
    <property type="match status" value="3"/>
</dbReference>
<dbReference type="Gene3D" id="2.60.40.2030">
    <property type="match status" value="3"/>
</dbReference>
<evidence type="ECO:0000256" key="7">
    <source>
        <dbReference type="ARBA" id="ARBA00023037"/>
    </source>
</evidence>
<evidence type="ECO:0000256" key="6">
    <source>
        <dbReference type="ARBA" id="ARBA00022837"/>
    </source>
</evidence>
<evidence type="ECO:0000256" key="5">
    <source>
        <dbReference type="ARBA" id="ARBA00022737"/>
    </source>
</evidence>
<evidence type="ECO:0000256" key="11">
    <source>
        <dbReference type="SAM" id="MobiDB-lite"/>
    </source>
</evidence>
<dbReference type="Pfam" id="PF03160">
    <property type="entry name" value="Calx-beta"/>
    <property type="match status" value="3"/>
</dbReference>
<dbReference type="InterPro" id="IPR001343">
    <property type="entry name" value="Hemolysn_Ca-bd"/>
</dbReference>
<evidence type="ECO:0000259" key="13">
    <source>
        <dbReference type="SMART" id="SM00237"/>
    </source>
</evidence>
<dbReference type="EMBL" id="PPGH01000038">
    <property type="protein sequence ID" value="PQJ94896.1"/>
    <property type="molecule type" value="Genomic_DNA"/>
</dbReference>
<sequence>MTGGEGNDSYVVDNIGDKVIEVMTGTRGGTDLVTSSIDYILGAKVENLTLTGLKGLTGTGNDEKNVINGNAGDNTLTGGKGNDTINGNAGDDTIDGGIGVDSLVGGDGSDVYVVSNEEDIIVETAVNGDDDEVQSSALQYELNDNVERLTLLAKAENGIGNELDNTLDGNALDNELSGDAGNDTINGNDGDDILNGAEGDDEINGGEGQDVAIYQGSVDDYKWYSDEEGWIVEDRSEDGVDEGTDTLTGIEILRFTDGDVVIGEVEPPVIPELPLVQVAVAELMLNEADRTARITVNLSQASDQTVTVQYATIAGTATAGVDFRIFGTGTLKFLPGKTSQTITLLVVNDTLDEANETFSVQLKNPVNATLGTSTTTVTIMDNDDPQPIPPPVLPTVQLDTSAISIVEGDTGQLAVSLSVAATQAVTVEYAAVNGTADAGDYAVTNGSVTFAPGEMTKNIAVATLDDALVETTEAFSVQLSNPVNATLVPAVALVTIVDNDVPPPVLPTIQLDASAISIVEGDTGQLAVSLSAAATQAVTVDYATVNGTADAADYTTTSGSVTFAPGEITKNIAVATLDDTAVDPGETFSVQLSNPVNATLTPAAAALVTIVDDTPQCVGTEADDNLTCSDENNDIDALGGNDVVNGMGGNDTLTGNMGNDTLSGGNGNDQLLGGEGDDVLKDSNGDDNMSGGLGNDRFVVDGKGTGQVLIEDTGGDDTLDTSGAAAGVTLKLTPGQNSTVGGQQITLSAGGTVSDPLDMYFLEDLTGSFSDDVKTVKTLVPNVVTAIHDFQPDSMFGLGSFMDKPIEPFGQNYGDYSYYPVYQSDYVYANNLNLTTDQAAFSTALNTLVLGSGNDWQESQLEALMQVALHGDDIGFRSGAVKTVVLMTDADYHRAGDGAYAGITTANNGDGVLNGAPAGTGEDYPTVPMVAEALQTAGILPIFAVTGDAKSYYVDLVSELGFGSVVDLTSNSSNLVSVITSGIKNLTIATVENAIGSAFNDVIIGDANANVLTGGAGVDQLTGGAGSDTFAFHLGDSAVGVGERDIIKDFSVATANEVIDLSDLSTGALSFIGTAAFSADGQVRYVQDGAMTVVQINLEDVVSVPEMEIQLTGKLTLTAGDFML</sequence>
<evidence type="ECO:0008006" key="16">
    <source>
        <dbReference type="Google" id="ProtNLM"/>
    </source>
</evidence>
<dbReference type="Gene3D" id="3.40.50.410">
    <property type="entry name" value="von Willebrand factor, type A domain"/>
    <property type="match status" value="1"/>
</dbReference>
<comment type="similarity">
    <text evidence="2">Belongs to the integrin beta chain family.</text>
</comment>
<dbReference type="GO" id="GO:0005178">
    <property type="term" value="F:integrin binding"/>
    <property type="evidence" value="ECO:0007669"/>
    <property type="project" value="TreeGrafter"/>
</dbReference>
<dbReference type="SUPFAM" id="SSF141072">
    <property type="entry name" value="CalX-like"/>
    <property type="match status" value="3"/>
</dbReference>
<feature type="domain" description="Integrin beta subunit VWA" evidence="12">
    <location>
        <begin position="616"/>
        <end position="1043"/>
    </location>
</feature>
<dbReference type="SUPFAM" id="SSF51120">
    <property type="entry name" value="beta-Roll"/>
    <property type="match status" value="3"/>
</dbReference>
<dbReference type="SMART" id="SM00187">
    <property type="entry name" value="INB"/>
    <property type="match status" value="1"/>
</dbReference>
<name>A0A2S7XML5_9GAMM</name>
<dbReference type="PANTHER" id="PTHR10082:SF60">
    <property type="entry name" value="INTEGRIN BETA-PS"/>
    <property type="match status" value="1"/>
</dbReference>
<dbReference type="Proteomes" id="UP000239936">
    <property type="component" value="Unassembled WGS sequence"/>
</dbReference>
<keyword evidence="3" id="KW-0812">Transmembrane</keyword>
<dbReference type="GO" id="GO:0098609">
    <property type="term" value="P:cell-cell adhesion"/>
    <property type="evidence" value="ECO:0007669"/>
    <property type="project" value="TreeGrafter"/>
</dbReference>
<dbReference type="InterPro" id="IPR002369">
    <property type="entry name" value="Integrin_bsu_VWA"/>
</dbReference>